<feature type="region of interest" description="Disordered" evidence="1">
    <location>
        <begin position="279"/>
        <end position="365"/>
    </location>
</feature>
<evidence type="ECO:0000313" key="2">
    <source>
        <dbReference type="EMBL" id="KAK0630341.1"/>
    </source>
</evidence>
<organism evidence="2 3">
    <name type="scientific">Bombardia bombarda</name>
    <dbReference type="NCBI Taxonomy" id="252184"/>
    <lineage>
        <taxon>Eukaryota</taxon>
        <taxon>Fungi</taxon>
        <taxon>Dikarya</taxon>
        <taxon>Ascomycota</taxon>
        <taxon>Pezizomycotina</taxon>
        <taxon>Sordariomycetes</taxon>
        <taxon>Sordariomycetidae</taxon>
        <taxon>Sordariales</taxon>
        <taxon>Lasiosphaeriaceae</taxon>
        <taxon>Bombardia</taxon>
    </lineage>
</organism>
<proteinExistence type="predicted"/>
<accession>A0AA39XAY8</accession>
<sequence length="365" mass="39308">MAAASFTDLFGIAFDRDINIVHQTRDQRRDSSATSSSDISLSSIATDEESSTGRCSSASPVNSPPPPEHDLLSPLASFDALVPQGLLRESNFVPTNLSGHDLAALDNRNWVPAPSQLSAIDRFAMFPERHELIALSVALDARCELAYHDYVPCPGSGPGSAAVSVATEFVRPPQVAHLDARADTLVQSRSADPAVAASDLSPPHQRSDMSRQWMALVLDTTLDTRDAQPRTTGPPNAVVGSDAATCALDARQTNPPHSNMSETLDKARFAAALAARIQESSGKSELAGSYCDNDGDDASESSLVRNIREKKQAERRAIEKKRPRSHKRPRLRHPDSPPRSNKRGRYTAGDVRAGRSSEGQDQPSS</sequence>
<feature type="compositionally biased region" description="Low complexity" evidence="1">
    <location>
        <begin position="32"/>
        <end position="45"/>
    </location>
</feature>
<reference evidence="2" key="1">
    <citation type="submission" date="2023-06" db="EMBL/GenBank/DDBJ databases">
        <title>Genome-scale phylogeny and comparative genomics of the fungal order Sordariales.</title>
        <authorList>
            <consortium name="Lawrence Berkeley National Laboratory"/>
            <person name="Hensen N."/>
            <person name="Bonometti L."/>
            <person name="Westerberg I."/>
            <person name="Brannstrom I.O."/>
            <person name="Guillou S."/>
            <person name="Cros-Aarteil S."/>
            <person name="Calhoun S."/>
            <person name="Haridas S."/>
            <person name="Kuo A."/>
            <person name="Mondo S."/>
            <person name="Pangilinan J."/>
            <person name="Riley R."/>
            <person name="LaButti K."/>
            <person name="Andreopoulos B."/>
            <person name="Lipzen A."/>
            <person name="Chen C."/>
            <person name="Yanf M."/>
            <person name="Daum C."/>
            <person name="Ng V."/>
            <person name="Clum A."/>
            <person name="Steindorff A."/>
            <person name="Ohm R."/>
            <person name="Martin F."/>
            <person name="Silar P."/>
            <person name="Natvig D."/>
            <person name="Lalanne C."/>
            <person name="Gautier V."/>
            <person name="Ament-velasquez S.L."/>
            <person name="Kruys A."/>
            <person name="Hutchinson M.I."/>
            <person name="Powell A.J."/>
            <person name="Barry K."/>
            <person name="Miller A.N."/>
            <person name="Grigoriev I.V."/>
            <person name="Debuchy R."/>
            <person name="Gladieux P."/>
            <person name="Thoren M.H."/>
            <person name="Johannesson H."/>
        </authorList>
    </citation>
    <scope>NUCLEOTIDE SEQUENCE</scope>
    <source>
        <strain evidence="2">SMH3391-2</strain>
    </source>
</reference>
<feature type="region of interest" description="Disordered" evidence="1">
    <location>
        <begin position="189"/>
        <end position="209"/>
    </location>
</feature>
<feature type="compositionally biased region" description="Basic and acidic residues" evidence="1">
    <location>
        <begin position="306"/>
        <end position="317"/>
    </location>
</feature>
<dbReference type="AlphaFoldDB" id="A0AA39XAY8"/>
<gene>
    <name evidence="2" type="ORF">B0T17DRAFT_219072</name>
</gene>
<comment type="caution">
    <text evidence="2">The sequence shown here is derived from an EMBL/GenBank/DDBJ whole genome shotgun (WGS) entry which is preliminary data.</text>
</comment>
<keyword evidence="3" id="KW-1185">Reference proteome</keyword>
<evidence type="ECO:0000256" key="1">
    <source>
        <dbReference type="SAM" id="MobiDB-lite"/>
    </source>
</evidence>
<feature type="region of interest" description="Disordered" evidence="1">
    <location>
        <begin position="24"/>
        <end position="73"/>
    </location>
</feature>
<protein>
    <submittedName>
        <fullName evidence="2">Uncharacterized protein</fullName>
    </submittedName>
</protein>
<name>A0AA39XAY8_9PEZI</name>
<dbReference type="EMBL" id="JAULSR010000002">
    <property type="protein sequence ID" value="KAK0630341.1"/>
    <property type="molecule type" value="Genomic_DNA"/>
</dbReference>
<feature type="compositionally biased region" description="Basic residues" evidence="1">
    <location>
        <begin position="318"/>
        <end position="331"/>
    </location>
</feature>
<evidence type="ECO:0000313" key="3">
    <source>
        <dbReference type="Proteomes" id="UP001174934"/>
    </source>
</evidence>
<dbReference type="Proteomes" id="UP001174934">
    <property type="component" value="Unassembled WGS sequence"/>
</dbReference>